<evidence type="ECO:0000313" key="2">
    <source>
        <dbReference type="EMBL" id="GFR95852.1"/>
    </source>
</evidence>
<sequence>MNGIRDRQTVIFIAEAALVVLVLEAAAAVVVVAAAAAAAAAKGGNGGRGEVTKVLKKKYNKLAKNVQNLENNVS</sequence>
<organism evidence="2 3">
    <name type="scientific">Elysia marginata</name>
    <dbReference type="NCBI Taxonomy" id="1093978"/>
    <lineage>
        <taxon>Eukaryota</taxon>
        <taxon>Metazoa</taxon>
        <taxon>Spiralia</taxon>
        <taxon>Lophotrochozoa</taxon>
        <taxon>Mollusca</taxon>
        <taxon>Gastropoda</taxon>
        <taxon>Heterobranchia</taxon>
        <taxon>Euthyneura</taxon>
        <taxon>Panpulmonata</taxon>
        <taxon>Sacoglossa</taxon>
        <taxon>Placobranchoidea</taxon>
        <taxon>Plakobranchidae</taxon>
        <taxon>Elysia</taxon>
    </lineage>
</organism>
<proteinExistence type="predicted"/>
<dbReference type="EMBL" id="BMAT01001939">
    <property type="protein sequence ID" value="GFR95852.1"/>
    <property type="molecule type" value="Genomic_DNA"/>
</dbReference>
<evidence type="ECO:0008006" key="4">
    <source>
        <dbReference type="Google" id="ProtNLM"/>
    </source>
</evidence>
<feature type="transmembrane region" description="Helical" evidence="1">
    <location>
        <begin position="12"/>
        <end position="41"/>
    </location>
</feature>
<comment type="caution">
    <text evidence="2">The sequence shown here is derived from an EMBL/GenBank/DDBJ whole genome shotgun (WGS) entry which is preliminary data.</text>
</comment>
<protein>
    <recommendedName>
        <fullName evidence="4">Secreted protein</fullName>
    </recommendedName>
</protein>
<dbReference type="Proteomes" id="UP000762676">
    <property type="component" value="Unassembled WGS sequence"/>
</dbReference>
<keyword evidence="1" id="KW-1133">Transmembrane helix</keyword>
<gene>
    <name evidence="2" type="ORF">ElyMa_000954000</name>
</gene>
<keyword evidence="1" id="KW-0472">Membrane</keyword>
<evidence type="ECO:0000313" key="3">
    <source>
        <dbReference type="Proteomes" id="UP000762676"/>
    </source>
</evidence>
<evidence type="ECO:0000256" key="1">
    <source>
        <dbReference type="SAM" id="Phobius"/>
    </source>
</evidence>
<keyword evidence="3" id="KW-1185">Reference proteome</keyword>
<keyword evidence="1" id="KW-0812">Transmembrane</keyword>
<dbReference type="AlphaFoldDB" id="A0AAV4HEK4"/>
<reference evidence="2 3" key="1">
    <citation type="journal article" date="2021" name="Elife">
        <title>Chloroplast acquisition without the gene transfer in kleptoplastic sea slugs, Plakobranchus ocellatus.</title>
        <authorList>
            <person name="Maeda T."/>
            <person name="Takahashi S."/>
            <person name="Yoshida T."/>
            <person name="Shimamura S."/>
            <person name="Takaki Y."/>
            <person name="Nagai Y."/>
            <person name="Toyoda A."/>
            <person name="Suzuki Y."/>
            <person name="Arimoto A."/>
            <person name="Ishii H."/>
            <person name="Satoh N."/>
            <person name="Nishiyama T."/>
            <person name="Hasebe M."/>
            <person name="Maruyama T."/>
            <person name="Minagawa J."/>
            <person name="Obokata J."/>
            <person name="Shigenobu S."/>
        </authorList>
    </citation>
    <scope>NUCLEOTIDE SEQUENCE [LARGE SCALE GENOMIC DNA]</scope>
</reference>
<name>A0AAV4HEK4_9GAST</name>
<accession>A0AAV4HEK4</accession>